<feature type="signal peptide" evidence="1">
    <location>
        <begin position="1"/>
        <end position="18"/>
    </location>
</feature>
<sequence>MICCRRFLLLLLAAPRRASRIKDLGPRDLVVVVHSGLVEDGNTSRRLPWLDASVPHVIVGGAKGDDEVWGMGRKLMYVNYDDNPGCADTHCPKPTYERIGKYFGAHRTVAGVLVANDTWPDSKWLLVVDDDNHVELNQVATYLAALDASVPLLLAGRVGPGHNEVPCRKTNNATHWSCCSDPSGPCRARVSGPQAIWEYDKAARTFLPQICPDRGVTNYCCRTTPWPAGVSRGYPYRVDGDGAFRPHFAKLWPYGGAGYVLSRGLLDAIPRAHWEHCMYALQCANADHRVMTCVLAAGYSVTRHGDRIPGIVHHVRGQSGHENVLNSHQRAHLHADHPNMVAMTKSRHRGPMPADPRAL</sequence>
<dbReference type="Gene3D" id="3.90.550.50">
    <property type="match status" value="1"/>
</dbReference>
<keyword evidence="1" id="KW-0732">Signal</keyword>
<dbReference type="Proteomes" id="UP001363151">
    <property type="component" value="Unassembled WGS sequence"/>
</dbReference>
<feature type="chain" id="PRO_5047482234" description="Hexosyltransferase" evidence="1">
    <location>
        <begin position="19"/>
        <end position="359"/>
    </location>
</feature>
<accession>A0ABR1G6L7</accession>
<evidence type="ECO:0000313" key="2">
    <source>
        <dbReference type="EMBL" id="KAK7248579.1"/>
    </source>
</evidence>
<gene>
    <name evidence="2" type="ORF">SO694_00167011</name>
</gene>
<evidence type="ECO:0000256" key="1">
    <source>
        <dbReference type="SAM" id="SignalP"/>
    </source>
</evidence>
<protein>
    <recommendedName>
        <fullName evidence="4">Hexosyltransferase</fullName>
    </recommendedName>
</protein>
<organism evidence="2 3">
    <name type="scientific">Aureococcus anophagefferens</name>
    <name type="common">Harmful bloom alga</name>
    <dbReference type="NCBI Taxonomy" id="44056"/>
    <lineage>
        <taxon>Eukaryota</taxon>
        <taxon>Sar</taxon>
        <taxon>Stramenopiles</taxon>
        <taxon>Ochrophyta</taxon>
        <taxon>Pelagophyceae</taxon>
        <taxon>Pelagomonadales</taxon>
        <taxon>Pelagomonadaceae</taxon>
        <taxon>Aureococcus</taxon>
    </lineage>
</organism>
<evidence type="ECO:0000313" key="3">
    <source>
        <dbReference type="Proteomes" id="UP001363151"/>
    </source>
</evidence>
<comment type="caution">
    <text evidence="2">The sequence shown here is derived from an EMBL/GenBank/DDBJ whole genome shotgun (WGS) entry which is preliminary data.</text>
</comment>
<reference evidence="2 3" key="1">
    <citation type="submission" date="2024-03" db="EMBL/GenBank/DDBJ databases">
        <title>Aureococcus anophagefferens CCMP1851 and Kratosvirus quantuckense: Draft genome of a second virus-susceptible host strain in the model system.</title>
        <authorList>
            <person name="Chase E."/>
            <person name="Truchon A.R."/>
            <person name="Schepens W."/>
            <person name="Wilhelm S.W."/>
        </authorList>
    </citation>
    <scope>NUCLEOTIDE SEQUENCE [LARGE SCALE GENOMIC DNA]</scope>
    <source>
        <strain evidence="2 3">CCMP1851</strain>
    </source>
</reference>
<name>A0ABR1G6L7_AURAN</name>
<proteinExistence type="predicted"/>
<evidence type="ECO:0008006" key="4">
    <source>
        <dbReference type="Google" id="ProtNLM"/>
    </source>
</evidence>
<dbReference type="EMBL" id="JBBJCI010000091">
    <property type="protein sequence ID" value="KAK7248579.1"/>
    <property type="molecule type" value="Genomic_DNA"/>
</dbReference>
<keyword evidence="3" id="KW-1185">Reference proteome</keyword>